<dbReference type="InterPro" id="IPR011453">
    <property type="entry name" value="DUF1559"/>
</dbReference>
<accession>L0DNB6</accession>
<dbReference type="OrthoDB" id="255848at2"/>
<organism evidence="2 3">
    <name type="scientific">Singulisphaera acidiphila (strain ATCC BAA-1392 / DSM 18658 / VKM B-2454 / MOB10)</name>
    <dbReference type="NCBI Taxonomy" id="886293"/>
    <lineage>
        <taxon>Bacteria</taxon>
        <taxon>Pseudomonadati</taxon>
        <taxon>Planctomycetota</taxon>
        <taxon>Planctomycetia</taxon>
        <taxon>Isosphaerales</taxon>
        <taxon>Isosphaeraceae</taxon>
        <taxon>Singulisphaera</taxon>
    </lineage>
</organism>
<keyword evidence="3" id="KW-1185">Reference proteome</keyword>
<dbReference type="InterPro" id="IPR027558">
    <property type="entry name" value="Pre_pil_HX9DG_C"/>
</dbReference>
<proteinExistence type="predicted"/>
<name>L0DNB6_SINAD</name>
<reference evidence="2 3" key="1">
    <citation type="submission" date="2012-02" db="EMBL/GenBank/DDBJ databases">
        <title>Complete sequence of chromosome of Singulisphaera acidiphila DSM 18658.</title>
        <authorList>
            <consortium name="US DOE Joint Genome Institute (JGI-PGF)"/>
            <person name="Lucas S."/>
            <person name="Copeland A."/>
            <person name="Lapidus A."/>
            <person name="Glavina del Rio T."/>
            <person name="Dalin E."/>
            <person name="Tice H."/>
            <person name="Bruce D."/>
            <person name="Goodwin L."/>
            <person name="Pitluck S."/>
            <person name="Peters L."/>
            <person name="Ovchinnikova G."/>
            <person name="Chertkov O."/>
            <person name="Kyrpides N."/>
            <person name="Mavromatis K."/>
            <person name="Ivanova N."/>
            <person name="Brettin T."/>
            <person name="Detter J.C."/>
            <person name="Han C."/>
            <person name="Larimer F."/>
            <person name="Land M."/>
            <person name="Hauser L."/>
            <person name="Markowitz V."/>
            <person name="Cheng J.-F."/>
            <person name="Hugenholtz P."/>
            <person name="Woyke T."/>
            <person name="Wu D."/>
            <person name="Tindall B."/>
            <person name="Pomrenke H."/>
            <person name="Brambilla E."/>
            <person name="Klenk H.-P."/>
            <person name="Eisen J.A."/>
        </authorList>
    </citation>
    <scope>NUCLEOTIDE SEQUENCE [LARGE SCALE GENOMIC DNA]</scope>
    <source>
        <strain evidence="3">ATCC BAA-1392 / DSM 18658 / VKM B-2454 / MOB10</strain>
    </source>
</reference>
<dbReference type="Pfam" id="PF07963">
    <property type="entry name" value="N_methyl"/>
    <property type="match status" value="1"/>
</dbReference>
<dbReference type="Pfam" id="PF07596">
    <property type="entry name" value="SBP_bac_10"/>
    <property type="match status" value="1"/>
</dbReference>
<dbReference type="PROSITE" id="PS00409">
    <property type="entry name" value="PROKAR_NTER_METHYL"/>
    <property type="match status" value="1"/>
</dbReference>
<dbReference type="NCBIfam" id="TIGR02532">
    <property type="entry name" value="IV_pilin_GFxxxE"/>
    <property type="match status" value="1"/>
</dbReference>
<dbReference type="Proteomes" id="UP000010798">
    <property type="component" value="Chromosome"/>
</dbReference>
<evidence type="ECO:0000259" key="1">
    <source>
        <dbReference type="Pfam" id="PF07596"/>
    </source>
</evidence>
<dbReference type="AlphaFoldDB" id="L0DNB6"/>
<dbReference type="PANTHER" id="PTHR30093:SF2">
    <property type="entry name" value="TYPE II SECRETION SYSTEM PROTEIN H"/>
    <property type="match status" value="1"/>
</dbReference>
<dbReference type="RefSeq" id="WP_015249419.1">
    <property type="nucleotide sequence ID" value="NC_019892.1"/>
</dbReference>
<dbReference type="Gene3D" id="3.30.700.10">
    <property type="entry name" value="Glycoprotein, Type 4 Pilin"/>
    <property type="match status" value="1"/>
</dbReference>
<dbReference type="InterPro" id="IPR012902">
    <property type="entry name" value="N_methyl_site"/>
</dbReference>
<dbReference type="NCBIfam" id="TIGR04294">
    <property type="entry name" value="pre_pil_HX9DG"/>
    <property type="match status" value="1"/>
</dbReference>
<dbReference type="PANTHER" id="PTHR30093">
    <property type="entry name" value="GENERAL SECRETION PATHWAY PROTEIN G"/>
    <property type="match status" value="1"/>
</dbReference>
<dbReference type="HOGENOM" id="CLU_041661_0_0_0"/>
<evidence type="ECO:0000313" key="3">
    <source>
        <dbReference type="Proteomes" id="UP000010798"/>
    </source>
</evidence>
<evidence type="ECO:0000313" key="2">
    <source>
        <dbReference type="EMBL" id="AGA30333.1"/>
    </source>
</evidence>
<feature type="domain" description="DUF1559" evidence="1">
    <location>
        <begin position="44"/>
        <end position="302"/>
    </location>
</feature>
<dbReference type="InterPro" id="IPR045584">
    <property type="entry name" value="Pilin-like"/>
</dbReference>
<dbReference type="eggNOG" id="COG2165">
    <property type="taxonomic scope" value="Bacteria"/>
</dbReference>
<dbReference type="EMBL" id="CP003364">
    <property type="protein sequence ID" value="AGA30333.1"/>
    <property type="molecule type" value="Genomic_DNA"/>
</dbReference>
<dbReference type="SUPFAM" id="SSF54523">
    <property type="entry name" value="Pili subunits"/>
    <property type="match status" value="1"/>
</dbReference>
<gene>
    <name evidence="2" type="ordered locus">Sinac_6235</name>
</gene>
<protein>
    <submittedName>
        <fullName evidence="2">Prepilin-type N-terminal cleavage/methylation domain-containing protein</fullName>
    </submittedName>
</protein>
<dbReference type="KEGG" id="saci:Sinac_6235"/>
<sequence length="354" mass="38570">MSRLVNRSRPGRTSRRPSGFTLIELLVVIAIIAVLIGLLLPAVQAAREAARRMQCNNNLKQLALAMHNYEGNNTVFPMGAPTMVYYDRSTSININHSPFVAALPYLEQQAVYNSINFSLNIYRSSHATVHRIGINMLICPSDGEAGVRDYNGSIQDNTSNVKVLFSSYATCAGLWFNWTRGTTSPNTNTDFRAAATGIFYTNSATKLADITDGTSNTILIGERAHSILPLAERQEWHWWFDAYYGDALITSLYPINPMRKLKTTTSSGSASSALTDSFSSMHPGGVNVAFTDGSVRFLKETISSWPVVPQTGQVLAVVSGGQNTAYVLDPAIPLGVFQALTTRRGGEILSADAF</sequence>
<dbReference type="STRING" id="886293.Sinac_6235"/>